<name>A0A6L9MKI6_9HYPH</name>
<dbReference type="AlphaFoldDB" id="A0A6L9MKI6"/>
<comment type="caution">
    <text evidence="1">The sequence shown here is derived from an EMBL/GenBank/DDBJ whole genome shotgun (WGS) entry which is preliminary data.</text>
</comment>
<accession>A0A6L9MKI6</accession>
<organism evidence="1 2">
    <name type="scientific">Aurantimonas aggregata</name>
    <dbReference type="NCBI Taxonomy" id="2047720"/>
    <lineage>
        <taxon>Bacteria</taxon>
        <taxon>Pseudomonadati</taxon>
        <taxon>Pseudomonadota</taxon>
        <taxon>Alphaproteobacteria</taxon>
        <taxon>Hyphomicrobiales</taxon>
        <taxon>Aurantimonadaceae</taxon>
        <taxon>Aurantimonas</taxon>
    </lineage>
</organism>
<gene>
    <name evidence="1" type="ORF">GTW51_15310</name>
</gene>
<dbReference type="Proteomes" id="UP000476332">
    <property type="component" value="Unassembled WGS sequence"/>
</dbReference>
<reference evidence="1 2" key="1">
    <citation type="submission" date="2020-01" db="EMBL/GenBank/DDBJ databases">
        <title>Genomes of bacteria type strains.</title>
        <authorList>
            <person name="Chen J."/>
            <person name="Zhu S."/>
            <person name="Chen J."/>
        </authorList>
    </citation>
    <scope>NUCLEOTIDE SEQUENCE [LARGE SCALE GENOMIC DNA]</scope>
    <source>
        <strain evidence="1 2">KCTC 52919</strain>
    </source>
</reference>
<sequence length="379" mass="39838">MIVQRFVHWRETATSAGRAEAARAVAQAFVDGRFCPAERAEAEATLTLMLDDPSPKVRQALAEGLAAARGVPAVILRALCEDSDPIACPVVQSSPSLDDEDLITLVASGSDAVRRAVVARPVLSVRVSAAIAEIGDAPLCVALLDNDGAAVAGVSYQRLAERHGQDADLRGALLARQDLPSTVRQTLILAAGQALAALPLLRSLVGPGRAENVTLAACEKATAKLAGIAPAGEIPALVEHLRASGQLTAAFLLRSVSTGHIDLLGAALARLSQTPERRVTAILAGGRQRAVTALVVQCGLPASMGQLFWIAVTTWREVAAGKRPVRPEEVPQMIMQRVAANEESERSPANPDDATRFLHRLAAEAAHDAARERARRLAA</sequence>
<dbReference type="RefSeq" id="WP_163044897.1">
    <property type="nucleotide sequence ID" value="NZ_JAAAMJ010000012.1"/>
</dbReference>
<keyword evidence="2" id="KW-1185">Reference proteome</keyword>
<dbReference type="PIRSF" id="PIRSF035865">
    <property type="entry name" value="UCP035865"/>
    <property type="match status" value="1"/>
</dbReference>
<dbReference type="InterPro" id="IPR019285">
    <property type="entry name" value="DUF2336"/>
</dbReference>
<dbReference type="Pfam" id="PF10098">
    <property type="entry name" value="DUF2336"/>
    <property type="match status" value="1"/>
</dbReference>
<dbReference type="InterPro" id="IPR014598">
    <property type="entry name" value="UCP035865"/>
</dbReference>
<dbReference type="EMBL" id="JAAAMJ010000012">
    <property type="protein sequence ID" value="NDV88068.1"/>
    <property type="molecule type" value="Genomic_DNA"/>
</dbReference>
<proteinExistence type="predicted"/>
<protein>
    <submittedName>
        <fullName evidence="1">DUF2336 domain-containing protein</fullName>
    </submittedName>
</protein>
<evidence type="ECO:0000313" key="2">
    <source>
        <dbReference type="Proteomes" id="UP000476332"/>
    </source>
</evidence>
<evidence type="ECO:0000313" key="1">
    <source>
        <dbReference type="EMBL" id="NDV88068.1"/>
    </source>
</evidence>